<dbReference type="InterPro" id="IPR012334">
    <property type="entry name" value="Pectin_lyas_fold"/>
</dbReference>
<evidence type="ECO:0000259" key="1">
    <source>
        <dbReference type="Pfam" id="PF05048"/>
    </source>
</evidence>
<dbReference type="Pfam" id="PF05048">
    <property type="entry name" value="NosD"/>
    <property type="match status" value="1"/>
</dbReference>
<reference evidence="2" key="1">
    <citation type="journal article" date="2015" name="Nature">
        <title>Complex archaea that bridge the gap between prokaryotes and eukaryotes.</title>
        <authorList>
            <person name="Spang A."/>
            <person name="Saw J.H."/>
            <person name="Jorgensen S.L."/>
            <person name="Zaremba-Niedzwiedzka K."/>
            <person name="Martijn J."/>
            <person name="Lind A.E."/>
            <person name="van Eijk R."/>
            <person name="Schleper C."/>
            <person name="Guy L."/>
            <person name="Ettema T.J."/>
        </authorList>
    </citation>
    <scope>NUCLEOTIDE SEQUENCE</scope>
</reference>
<dbReference type="InterPro" id="IPR022441">
    <property type="entry name" value="Para_beta_helix_rpt-2"/>
</dbReference>
<accession>A0A0F9HN72</accession>
<dbReference type="EMBL" id="LAZR01014610">
    <property type="protein sequence ID" value="KKM16731.1"/>
    <property type="molecule type" value="Genomic_DNA"/>
</dbReference>
<dbReference type="InterPro" id="IPR007742">
    <property type="entry name" value="NosD_dom"/>
</dbReference>
<protein>
    <recommendedName>
        <fullName evidence="1">Periplasmic copper-binding protein NosD beta helix domain-containing protein</fullName>
    </recommendedName>
</protein>
<dbReference type="NCBIfam" id="TIGR03804">
    <property type="entry name" value="para_beta_helix"/>
    <property type="match status" value="1"/>
</dbReference>
<comment type="caution">
    <text evidence="2">The sequence shown here is derived from an EMBL/GenBank/DDBJ whole genome shotgun (WGS) entry which is preliminary data.</text>
</comment>
<gene>
    <name evidence="2" type="ORF">LCGC14_1682940</name>
</gene>
<organism evidence="2">
    <name type="scientific">marine sediment metagenome</name>
    <dbReference type="NCBI Taxonomy" id="412755"/>
    <lineage>
        <taxon>unclassified sequences</taxon>
        <taxon>metagenomes</taxon>
        <taxon>ecological metagenomes</taxon>
    </lineage>
</organism>
<dbReference type="InterPro" id="IPR006626">
    <property type="entry name" value="PbH1"/>
</dbReference>
<evidence type="ECO:0000313" key="2">
    <source>
        <dbReference type="EMBL" id="KKM16731.1"/>
    </source>
</evidence>
<dbReference type="InterPro" id="IPR011050">
    <property type="entry name" value="Pectin_lyase_fold/virulence"/>
</dbReference>
<dbReference type="Gene3D" id="2.160.20.10">
    <property type="entry name" value="Single-stranded right-handed beta-helix, Pectin lyase-like"/>
    <property type="match status" value="1"/>
</dbReference>
<sequence length="638" mass="69288">SGSTYINAPTGQLIHLHINDVMKMSLSVAGLTMGIPIAMGANKITGLAAPTANGNALRYENISNAVYDAAAWQNIINIAPSKDAVRDVFVGLTGAVTYKGTWNPANAYPAVGKGWWYLVDTDGYHAADGLGTPARWYEIGDWIIWNDTETEWDMLRNAYGDNVIAVSPGDDIQVAIDEIEAVGSGVVYLMPGTHDLSATLTVADIAETVDIVIRGAYNATIVNCNGDREAFNITKARSCILENFKIDASDLVAQTIALNVNETNDNKIIIKNVNIYGDVDRGGIGFALSSNNIEANSCIVYEMWTGLRVIGINNIVSDNLFDDCVQGMFLFSGSDKNSISGNIINNCTDYGLIVSNSDENIIENNYIFNCGTGIYNVLGDRNLINGNYIHSNTVGIRINEAGSNDNKIGINYFYNNGADVQDVGTGTIRYYTQAEVDGLLHAQTHDLGSHSTKQHQELTDYNAEANVKHLTDAQVGALHTILDGYTKAELDAINAIGIANKRWITLQLEGVNDFATINVATNYSNVSAVDYIMIFGVDLPLVSDGKNLVVTNTRITIGDADGSNYLDRVRFFGLSGTTGLTPLLDNPTNRTAAGVYTYGHADFTVGGTYRRGIYYLNIFVTNTNNFNMQALEMEYYYA</sequence>
<feature type="domain" description="Periplasmic copper-binding protein NosD beta helix" evidence="1">
    <location>
        <begin position="257"/>
        <end position="433"/>
    </location>
</feature>
<name>A0A0F9HN72_9ZZZZ</name>
<dbReference type="SMART" id="SM00710">
    <property type="entry name" value="PbH1"/>
    <property type="match status" value="5"/>
</dbReference>
<proteinExistence type="predicted"/>
<feature type="non-terminal residue" evidence="2">
    <location>
        <position position="1"/>
    </location>
</feature>
<dbReference type="SUPFAM" id="SSF51126">
    <property type="entry name" value="Pectin lyase-like"/>
    <property type="match status" value="1"/>
</dbReference>
<dbReference type="AlphaFoldDB" id="A0A0F9HN72"/>